<keyword evidence="4" id="KW-1185">Reference proteome</keyword>
<dbReference type="PROSITE" id="PS00028">
    <property type="entry name" value="ZINC_FINGER_C2H2_1"/>
    <property type="match status" value="1"/>
</dbReference>
<gene>
    <name evidence="3" type="ORF">RO3G_02129</name>
</gene>
<keyword evidence="1" id="KW-0862">Zinc</keyword>
<dbReference type="EMBL" id="CH476732">
    <property type="protein sequence ID" value="EIE77425.1"/>
    <property type="molecule type" value="Genomic_DNA"/>
</dbReference>
<dbReference type="Proteomes" id="UP000009138">
    <property type="component" value="Unassembled WGS sequence"/>
</dbReference>
<keyword evidence="1" id="KW-0863">Zinc-finger</keyword>
<dbReference type="RefSeq" id="XP_067512821.1">
    <property type="nucleotide sequence ID" value="XM_067656720.1"/>
</dbReference>
<dbReference type="PROSITE" id="PS50157">
    <property type="entry name" value="ZINC_FINGER_C2H2_2"/>
    <property type="match status" value="1"/>
</dbReference>
<reference evidence="3 4" key="1">
    <citation type="journal article" date="2009" name="PLoS Genet.">
        <title>Genomic analysis of the basal lineage fungus Rhizopus oryzae reveals a whole-genome duplication.</title>
        <authorList>
            <person name="Ma L.-J."/>
            <person name="Ibrahim A.S."/>
            <person name="Skory C."/>
            <person name="Grabherr M.G."/>
            <person name="Burger G."/>
            <person name="Butler M."/>
            <person name="Elias M."/>
            <person name="Idnurm A."/>
            <person name="Lang B.F."/>
            <person name="Sone T."/>
            <person name="Abe A."/>
            <person name="Calvo S.E."/>
            <person name="Corrochano L.M."/>
            <person name="Engels R."/>
            <person name="Fu J."/>
            <person name="Hansberg W."/>
            <person name="Kim J.-M."/>
            <person name="Kodira C.D."/>
            <person name="Koehrsen M.J."/>
            <person name="Liu B."/>
            <person name="Miranda-Saavedra D."/>
            <person name="O'Leary S."/>
            <person name="Ortiz-Castellanos L."/>
            <person name="Poulter R."/>
            <person name="Rodriguez-Romero J."/>
            <person name="Ruiz-Herrera J."/>
            <person name="Shen Y.-Q."/>
            <person name="Zeng Q."/>
            <person name="Galagan J."/>
            <person name="Birren B.W."/>
            <person name="Cuomo C.A."/>
            <person name="Wickes B.L."/>
        </authorList>
    </citation>
    <scope>NUCLEOTIDE SEQUENCE [LARGE SCALE GENOMIC DNA]</scope>
    <source>
        <strain evidence="4">RA 99-880 / ATCC MYA-4621 / FGSC 9543 / NRRL 43880</strain>
    </source>
</reference>
<name>I1BMJ5_RHIO9</name>
<dbReference type="GO" id="GO:0008270">
    <property type="term" value="F:zinc ion binding"/>
    <property type="evidence" value="ECO:0007669"/>
    <property type="project" value="UniProtKB-KW"/>
</dbReference>
<dbReference type="GeneID" id="93609101"/>
<dbReference type="VEuPathDB" id="FungiDB:RO3G_02129"/>
<evidence type="ECO:0000313" key="4">
    <source>
        <dbReference type="Proteomes" id="UP000009138"/>
    </source>
</evidence>
<protein>
    <recommendedName>
        <fullName evidence="2">C2H2-type domain-containing protein</fullName>
    </recommendedName>
</protein>
<evidence type="ECO:0000313" key="3">
    <source>
        <dbReference type="EMBL" id="EIE77425.1"/>
    </source>
</evidence>
<feature type="domain" description="C2H2-type" evidence="2">
    <location>
        <begin position="65"/>
        <end position="90"/>
    </location>
</feature>
<proteinExistence type="predicted"/>
<organism evidence="3 4">
    <name type="scientific">Rhizopus delemar (strain RA 99-880 / ATCC MYA-4621 / FGSC 9543 / NRRL 43880)</name>
    <name type="common">Mucormycosis agent</name>
    <name type="synonym">Rhizopus arrhizus var. delemar</name>
    <dbReference type="NCBI Taxonomy" id="246409"/>
    <lineage>
        <taxon>Eukaryota</taxon>
        <taxon>Fungi</taxon>
        <taxon>Fungi incertae sedis</taxon>
        <taxon>Mucoromycota</taxon>
        <taxon>Mucoromycotina</taxon>
        <taxon>Mucoromycetes</taxon>
        <taxon>Mucorales</taxon>
        <taxon>Mucorineae</taxon>
        <taxon>Rhizopodaceae</taxon>
        <taxon>Rhizopus</taxon>
    </lineage>
</organism>
<dbReference type="InterPro" id="IPR013087">
    <property type="entry name" value="Znf_C2H2_type"/>
</dbReference>
<evidence type="ECO:0000256" key="1">
    <source>
        <dbReference type="PROSITE-ProRule" id="PRU00042"/>
    </source>
</evidence>
<dbReference type="InParanoid" id="I1BMJ5"/>
<dbReference type="OrthoDB" id="2216857at2759"/>
<keyword evidence="1" id="KW-0479">Metal-binding</keyword>
<accession>I1BMJ5</accession>
<dbReference type="AlphaFoldDB" id="I1BMJ5"/>
<sequence>MSKIVHVKHCCSLLTDSTRFRNHLSKIHNIHIPSIFRGKKRFDTLSITYVNKLGYGQIQSIIEEYVCPACFSHFPEINSLHSHIQEVHVK</sequence>
<evidence type="ECO:0000259" key="2">
    <source>
        <dbReference type="PROSITE" id="PS50157"/>
    </source>
</evidence>